<reference evidence="2" key="1">
    <citation type="submission" date="2017-01" db="EMBL/GenBank/DDBJ databases">
        <authorList>
            <person name="Mah S.A."/>
            <person name="Swanson W.J."/>
            <person name="Moy G.W."/>
            <person name="Vacquier V.D."/>
        </authorList>
    </citation>
    <scope>NUCLEOTIDE SEQUENCE [LARGE SCALE GENOMIC DNA]</scope>
    <source>
        <strain evidence="2">124861</strain>
    </source>
</reference>
<evidence type="ECO:0000313" key="2">
    <source>
        <dbReference type="Proteomes" id="UP000193303"/>
    </source>
</evidence>
<dbReference type="AlphaFoldDB" id="A0A1X3DID9"/>
<dbReference type="EMBL" id="MTAB01000009">
    <property type="protein sequence ID" value="OSI22377.1"/>
    <property type="molecule type" value="Genomic_DNA"/>
</dbReference>
<comment type="caution">
    <text evidence="1">The sequence shown here is derived from an EMBL/GenBank/DDBJ whole genome shotgun (WGS) entry which is preliminary data.</text>
</comment>
<accession>A0A1X3DID9</accession>
<dbReference type="PANTHER" id="PTHR38693">
    <property type="entry name" value="UBIQUINONE BIOSYNTHESIS PROTEIN UBIJ"/>
    <property type="match status" value="1"/>
</dbReference>
<evidence type="ECO:0000313" key="1">
    <source>
        <dbReference type="EMBL" id="OSI22377.1"/>
    </source>
</evidence>
<dbReference type="Proteomes" id="UP000193303">
    <property type="component" value="Unassembled WGS sequence"/>
</dbReference>
<dbReference type="OrthoDB" id="8525483at2"/>
<sequence length="189" mass="20570">MTALLPIINHLIQQNRETQAELAAFAGNTLSLRVAGLHIQGTFDGQGFLKPAAAEADTEINFRPSAVQKVLQAQTPGVGDVEIGGDTGLGMALLPLIGSLRYHAHDDLSRMFGDALAGSINTRAEKTGNLFKKMGLSVLEQLGEFAREPESPVADRETLAVWSREVDTLRDDVERLAVRLEKLENRLQQ</sequence>
<dbReference type="RefSeq" id="WP_054598782.1">
    <property type="nucleotide sequence ID" value="NZ_MTAB01000009.1"/>
</dbReference>
<dbReference type="GO" id="GO:0006744">
    <property type="term" value="P:ubiquinone biosynthetic process"/>
    <property type="evidence" value="ECO:0007669"/>
    <property type="project" value="InterPro"/>
</dbReference>
<protein>
    <submittedName>
        <fullName evidence="1">SCP2 domain-containing protein</fullName>
    </submittedName>
</protein>
<dbReference type="InterPro" id="IPR038989">
    <property type="entry name" value="UbiJ"/>
</dbReference>
<dbReference type="PANTHER" id="PTHR38693:SF1">
    <property type="entry name" value="UBIQUINONE BIOSYNTHESIS ACCESSORY FACTOR UBIJ"/>
    <property type="match status" value="1"/>
</dbReference>
<proteinExistence type="predicted"/>
<gene>
    <name evidence="1" type="ORF">BV912_05240</name>
</gene>
<organism evidence="1 2">
    <name type="scientific">Neisseria dumasiana</name>
    <dbReference type="NCBI Taxonomy" id="1931275"/>
    <lineage>
        <taxon>Bacteria</taxon>
        <taxon>Pseudomonadati</taxon>
        <taxon>Pseudomonadota</taxon>
        <taxon>Betaproteobacteria</taxon>
        <taxon>Neisseriales</taxon>
        <taxon>Neisseriaceae</taxon>
        <taxon>Neisseria</taxon>
    </lineage>
</organism>
<dbReference type="STRING" id="1931275.BV914_06830"/>
<name>A0A1X3DID9_9NEIS</name>